<dbReference type="Pfam" id="PF05691">
    <property type="entry name" value="Raffinose_syn"/>
    <property type="match status" value="2"/>
</dbReference>
<keyword evidence="1" id="KW-0119">Carbohydrate metabolism</keyword>
<comment type="caution">
    <text evidence="2">The sequence shown here is derived from an EMBL/GenBank/DDBJ whole genome shotgun (WGS) entry which is preliminary data.</text>
</comment>
<dbReference type="PANTHER" id="PTHR31268:SF32">
    <property type="entry name" value="GALACTINOL--SUCROSE GALACTOSYLTRANSFERASE 2-RELATED"/>
    <property type="match status" value="1"/>
</dbReference>
<evidence type="ECO:0000313" key="3">
    <source>
        <dbReference type="Proteomes" id="UP000247476"/>
    </source>
</evidence>
<dbReference type="InterPro" id="IPR017853">
    <property type="entry name" value="GH"/>
</dbReference>
<protein>
    <recommendedName>
        <fullName evidence="4">Raffinose synthase</fullName>
    </recommendedName>
</protein>
<reference evidence="2 3" key="1">
    <citation type="submission" date="2018-05" db="EMBL/GenBank/DDBJ databases">
        <title>Paenibacillus flagellatus sp. nov., isolated from selenium mineral soil.</title>
        <authorList>
            <person name="Dai X."/>
        </authorList>
    </citation>
    <scope>NUCLEOTIDE SEQUENCE [LARGE SCALE GENOMIC DNA]</scope>
    <source>
        <strain evidence="2 3">DXL2</strain>
    </source>
</reference>
<evidence type="ECO:0000313" key="2">
    <source>
        <dbReference type="EMBL" id="PYI53151.1"/>
    </source>
</evidence>
<dbReference type="SUPFAM" id="SSF51445">
    <property type="entry name" value="(Trans)glycosidases"/>
    <property type="match status" value="1"/>
</dbReference>
<name>A0A2V5K1X8_9BACL</name>
<gene>
    <name evidence="2" type="ORF">DLM86_19380</name>
</gene>
<dbReference type="PANTHER" id="PTHR31268">
    <property type="match status" value="1"/>
</dbReference>
<proteinExistence type="predicted"/>
<organism evidence="2 3">
    <name type="scientific">Paenibacillus flagellatus</name>
    <dbReference type="NCBI Taxonomy" id="2211139"/>
    <lineage>
        <taxon>Bacteria</taxon>
        <taxon>Bacillati</taxon>
        <taxon>Bacillota</taxon>
        <taxon>Bacilli</taxon>
        <taxon>Bacillales</taxon>
        <taxon>Paenibacillaceae</taxon>
        <taxon>Paenibacillus</taxon>
    </lineage>
</organism>
<dbReference type="Proteomes" id="UP000247476">
    <property type="component" value="Unassembled WGS sequence"/>
</dbReference>
<dbReference type="AlphaFoldDB" id="A0A2V5K1X8"/>
<sequence length="727" mass="80204">MRKKTSTCGDNLDKEDIMFRLNASNGSFSIQYDGHAAVEGLDVFVRLRDEDEIRLIRTEEGARNGDGDALRFADEEGNIRVDVRFDVREQGVLMYVDGTVDNASPFGRQRTFAPTDGIVVRFAALPGLTGLMANYQHKDWWTRPYFRPDLRTLPGKTLSLLWRTERTYGHLLPVTGERLRADLEGGEPGLNVRLSAYQGGFGRYETLALVLTADESPFELPERGLRLAGETGRVTVRPRADKAYPAMLDGLGWCSWDAFYHDVSAEGLDAKLAELHGMGLPIRWVMIDDGWSDVKDRKLRSFDAEPSKFPNGLGASVRSLKERYGVRHVGVWHTIAGYWGGIDPTGELFAQVRGSLHEANGGAWIPAPDAAVGFGFWNAWHDYLRRQGVDFVKVDSQSAVLNFLRDQKAIGAAAKAMHTSLEASVALRFDGCVINCMGMAGENVWNRPASSLSRNSDDFVPNEPHGFREHALQNAYNSFYHGAFYWGDWDMYWTDHHEGRSNMVLRAVSGGPVYVSDKMGGTDPSNLWPIVYRDGSIVRCDEPGRPGADCLTVDPSAEPIPLKVWSRSNGTGVLALFHVYDGDQAAEGTVSAADIPGLETETVLVWNYFAGEATKLAPGERLPVQLEPKGTALYSLVPLRHELEPIGLIGKLVPAHGVERIRREADRVFVRLKEGGLFAFVSEREPARALSNGRPVGMTADSGRAGVYTMDCGDAEGPVDVEIVLRA</sequence>
<dbReference type="EMBL" id="QJVJ01000008">
    <property type="protein sequence ID" value="PYI53151.1"/>
    <property type="molecule type" value="Genomic_DNA"/>
</dbReference>
<dbReference type="InterPro" id="IPR008811">
    <property type="entry name" value="Glycosyl_hydrolases_36"/>
</dbReference>
<accession>A0A2V5K1X8</accession>
<evidence type="ECO:0000256" key="1">
    <source>
        <dbReference type="ARBA" id="ARBA00023277"/>
    </source>
</evidence>
<dbReference type="Gene3D" id="3.20.20.70">
    <property type="entry name" value="Aldolase class I"/>
    <property type="match status" value="1"/>
</dbReference>
<dbReference type="InterPro" id="IPR013785">
    <property type="entry name" value="Aldolase_TIM"/>
</dbReference>
<keyword evidence="3" id="KW-1185">Reference proteome</keyword>
<evidence type="ECO:0008006" key="4">
    <source>
        <dbReference type="Google" id="ProtNLM"/>
    </source>
</evidence>